<dbReference type="Proteomes" id="UP000585050">
    <property type="component" value="Unassembled WGS sequence"/>
</dbReference>
<dbReference type="RefSeq" id="WP_168885251.1">
    <property type="nucleotide sequence ID" value="NZ_JABAIL010000012.1"/>
</dbReference>
<dbReference type="CDD" id="cd13604">
    <property type="entry name" value="PBP2_TRAP_ketoacid_lactate_like"/>
    <property type="match status" value="1"/>
</dbReference>
<dbReference type="GO" id="GO:0046872">
    <property type="term" value="F:metal ion binding"/>
    <property type="evidence" value="ECO:0007669"/>
    <property type="project" value="UniProtKB-KW"/>
</dbReference>
<dbReference type="PANTHER" id="PTHR33376">
    <property type="match status" value="1"/>
</dbReference>
<feature type="binding site" evidence="3">
    <location>
        <position position="258"/>
    </location>
    <ligand>
        <name>substrate</name>
    </ligand>
</feature>
<dbReference type="PANTHER" id="PTHR33376:SF5">
    <property type="entry name" value="EXTRACYTOPLASMIC SOLUTE RECEPTOR PROTEIN"/>
    <property type="match status" value="1"/>
</dbReference>
<reference evidence="4 5" key="1">
    <citation type="submission" date="2020-04" db="EMBL/GenBank/DDBJ databases">
        <title>Flammeovirga sp. SR4, a novel species isolated from seawater.</title>
        <authorList>
            <person name="Wang X."/>
        </authorList>
    </citation>
    <scope>NUCLEOTIDE SEQUENCE [LARGE SCALE GENOMIC DNA]</scope>
    <source>
        <strain evidence="4 5">SR4</strain>
    </source>
</reference>
<organism evidence="4 5">
    <name type="scientific">Flammeovirga agarivorans</name>
    <dbReference type="NCBI Taxonomy" id="2726742"/>
    <lineage>
        <taxon>Bacteria</taxon>
        <taxon>Pseudomonadati</taxon>
        <taxon>Bacteroidota</taxon>
        <taxon>Cytophagia</taxon>
        <taxon>Cytophagales</taxon>
        <taxon>Flammeovirgaceae</taxon>
        <taxon>Flammeovirga</taxon>
    </lineage>
</organism>
<dbReference type="GO" id="GO:0055085">
    <property type="term" value="P:transmembrane transport"/>
    <property type="evidence" value="ECO:0007669"/>
    <property type="project" value="InterPro"/>
</dbReference>
<dbReference type="Gene3D" id="3.40.190.170">
    <property type="entry name" value="Bacterial extracellular solute-binding protein, family 7"/>
    <property type="match status" value="1"/>
</dbReference>
<evidence type="ECO:0000313" key="5">
    <source>
        <dbReference type="Proteomes" id="UP000585050"/>
    </source>
</evidence>
<evidence type="ECO:0000256" key="3">
    <source>
        <dbReference type="PIRSR" id="PIRSR039026-2"/>
    </source>
</evidence>
<proteinExistence type="predicted"/>
<dbReference type="EMBL" id="JABAIL010000012">
    <property type="protein sequence ID" value="NLR94550.1"/>
    <property type="molecule type" value="Genomic_DNA"/>
</dbReference>
<feature type="binding site" evidence="3">
    <location>
        <position position="232"/>
    </location>
    <ligand>
        <name>substrate</name>
    </ligand>
</feature>
<sequence>MSTPKKNRRHFIKQFTKVSGAALASTAALSSCGKAQNSESTKSKKKEKIYNWKCVTVWPPNFPILGEGVNNLAKELKELSHGRLNIKVYGAGELVPALECFDAVQLGGVQMMHGAAYYWAGKIPASVFFTATPFGMNTRQQNAWLLYGGGNELWKELYNKIGLEPFPCGNTGVQMGGWFNKKLNTVEDLKGIKMRIPGLGGKVFTKAGGTSVTVPGGEIYTNLERGVIDATEWIGPYHDYLMGFNKIAKYYYYPGWHEPSATLELVCNKEAYDKLPEDLQELIKTVSLKYNGSMMSEFEKFNTEYLEKIQKEGKNIILPFPEDVMKELKKNADIVIQDLIESDEFAKRVYESFTSFKENIKQWSTISTDAIQEYL</sequence>
<dbReference type="PROSITE" id="PS51318">
    <property type="entry name" value="TAT"/>
    <property type="match status" value="1"/>
</dbReference>
<dbReference type="GO" id="GO:0031317">
    <property type="term" value="C:tripartite ATP-independent periplasmic transporter complex"/>
    <property type="evidence" value="ECO:0007669"/>
    <property type="project" value="InterPro"/>
</dbReference>
<name>A0A7X8XZ16_9BACT</name>
<dbReference type="InterPro" id="IPR038404">
    <property type="entry name" value="TRAP_DctP_sf"/>
</dbReference>
<dbReference type="NCBIfam" id="NF037995">
    <property type="entry name" value="TRAP_S1"/>
    <property type="match status" value="1"/>
</dbReference>
<feature type="binding site" evidence="2">
    <location>
        <position position="195"/>
    </location>
    <ligand>
        <name>substrate</name>
    </ligand>
</feature>
<keyword evidence="3" id="KW-0479">Metal-binding</keyword>
<accession>A0A7X8XZ16</accession>
<feature type="binding site" evidence="2">
    <location>
        <position position="174"/>
    </location>
    <ligand>
        <name>substrate</name>
    </ligand>
</feature>
<comment type="caution">
    <text evidence="4">The sequence shown here is derived from an EMBL/GenBank/DDBJ whole genome shotgun (WGS) entry which is preliminary data.</text>
</comment>
<dbReference type="Pfam" id="PF03480">
    <property type="entry name" value="DctP"/>
    <property type="match status" value="1"/>
</dbReference>
<protein>
    <submittedName>
        <fullName evidence="4">TRAP transporter substrate-binding protein</fullName>
    </submittedName>
</protein>
<feature type="binding site" evidence="3">
    <location>
        <position position="233"/>
    </location>
    <ligand>
        <name>Na(+)</name>
        <dbReference type="ChEBI" id="CHEBI:29101"/>
    </ligand>
</feature>
<dbReference type="InterPro" id="IPR018389">
    <property type="entry name" value="DctP_fam"/>
</dbReference>
<dbReference type="InterPro" id="IPR006311">
    <property type="entry name" value="TAT_signal"/>
</dbReference>
<dbReference type="AlphaFoldDB" id="A0A7X8XZ16"/>
<evidence type="ECO:0000256" key="1">
    <source>
        <dbReference type="ARBA" id="ARBA00022729"/>
    </source>
</evidence>
<dbReference type="PROSITE" id="PS51257">
    <property type="entry name" value="PROKAR_LIPOPROTEIN"/>
    <property type="match status" value="1"/>
</dbReference>
<dbReference type="InterPro" id="IPR026289">
    <property type="entry name" value="SBP_TakP-like"/>
</dbReference>
<gene>
    <name evidence="4" type="ORF">HGP29_25325</name>
</gene>
<dbReference type="PIRSF" id="PIRSF039026">
    <property type="entry name" value="SiaP"/>
    <property type="match status" value="1"/>
</dbReference>
<keyword evidence="1" id="KW-0732">Signal</keyword>
<keyword evidence="5" id="KW-1185">Reference proteome</keyword>
<evidence type="ECO:0000256" key="2">
    <source>
        <dbReference type="PIRSR" id="PIRSR039026-1"/>
    </source>
</evidence>
<dbReference type="Gene3D" id="3.40.190.10">
    <property type="entry name" value="Periplasmic binding protein-like II"/>
    <property type="match status" value="1"/>
</dbReference>
<evidence type="ECO:0000313" key="4">
    <source>
        <dbReference type="EMBL" id="NLR94550.1"/>
    </source>
</evidence>